<dbReference type="AlphaFoldDB" id="A0A371BD07"/>
<reference evidence="4" key="1">
    <citation type="submission" date="2018-08" db="EMBL/GenBank/DDBJ databases">
        <authorList>
            <person name="Kim S.-J."/>
            <person name="Jung G.-Y."/>
        </authorList>
    </citation>
    <scope>NUCLEOTIDE SEQUENCE [LARGE SCALE GENOMIC DNA]</scope>
    <source>
        <strain evidence="4">GY_H</strain>
    </source>
</reference>
<organism evidence="3 4">
    <name type="scientific">Undibacter mobilis</name>
    <dbReference type="NCBI Taxonomy" id="2292256"/>
    <lineage>
        <taxon>Bacteria</taxon>
        <taxon>Pseudomonadati</taxon>
        <taxon>Pseudomonadota</taxon>
        <taxon>Alphaproteobacteria</taxon>
        <taxon>Hyphomicrobiales</taxon>
        <taxon>Nitrobacteraceae</taxon>
        <taxon>Undibacter</taxon>
    </lineage>
</organism>
<comment type="caution">
    <text evidence="3">The sequence shown here is derived from an EMBL/GenBank/DDBJ whole genome shotgun (WGS) entry which is preliminary data.</text>
</comment>
<dbReference type="EMBL" id="QRGO01000001">
    <property type="protein sequence ID" value="RDV05448.1"/>
    <property type="molecule type" value="Genomic_DNA"/>
</dbReference>
<dbReference type="InterPro" id="IPR036812">
    <property type="entry name" value="NAD(P)_OxRdtase_dom_sf"/>
</dbReference>
<dbReference type="SUPFAM" id="SSF51430">
    <property type="entry name" value="NAD(P)-linked oxidoreductase"/>
    <property type="match status" value="1"/>
</dbReference>
<sequence>MQPRPLGRSGLSIAPLMLGGNVFGWSADETMSHRLLDAFVDAGFNAIDTADSYSRWVPGHKGGESETIIGHWLKTSGKRRKVVIATKVGSDMGQGKCLKKDHILRSADQSLKRLQIDTIDLYQSHFDDEVTPVEETLEAYAQLIKAGKVRAIGASNLSPARLKASFEASRTHGLPRYETLQPNYNLYDRAVYEKDYEPIATAEKIGVIPYYSLASGFLTGKYKSKEDAEKSPTRGGKVENYFDARGVAILKALDEMAGAKSATPAQVALAWLMARPSITAPIASATKPDQLADILGAAKLSLTKDEVTALDKASAY</sequence>
<accession>A0A371BD07</accession>
<proteinExistence type="predicted"/>
<dbReference type="OrthoDB" id="9773828at2"/>
<dbReference type="GO" id="GO:0005829">
    <property type="term" value="C:cytosol"/>
    <property type="evidence" value="ECO:0007669"/>
    <property type="project" value="TreeGrafter"/>
</dbReference>
<feature type="domain" description="NADP-dependent oxidoreductase" evidence="2">
    <location>
        <begin position="16"/>
        <end position="313"/>
    </location>
</feature>
<evidence type="ECO:0000256" key="1">
    <source>
        <dbReference type="ARBA" id="ARBA00023002"/>
    </source>
</evidence>
<protein>
    <submittedName>
        <fullName evidence="3">Aldo/keto reductase</fullName>
    </submittedName>
</protein>
<dbReference type="GO" id="GO:0016491">
    <property type="term" value="F:oxidoreductase activity"/>
    <property type="evidence" value="ECO:0007669"/>
    <property type="project" value="UniProtKB-KW"/>
</dbReference>
<dbReference type="CDD" id="cd19081">
    <property type="entry name" value="AKR_AKR9C1"/>
    <property type="match status" value="1"/>
</dbReference>
<gene>
    <name evidence="3" type="ORF">DXH78_13205</name>
</gene>
<dbReference type="InterPro" id="IPR023210">
    <property type="entry name" value="NADP_OxRdtase_dom"/>
</dbReference>
<dbReference type="InterPro" id="IPR050523">
    <property type="entry name" value="AKR_Detox_Biosynth"/>
</dbReference>
<dbReference type="RefSeq" id="WP_115517471.1">
    <property type="nucleotide sequence ID" value="NZ_QRGO01000001.1"/>
</dbReference>
<dbReference type="Gene3D" id="3.20.20.100">
    <property type="entry name" value="NADP-dependent oxidoreductase domain"/>
    <property type="match status" value="1"/>
</dbReference>
<dbReference type="Proteomes" id="UP000263993">
    <property type="component" value="Unassembled WGS sequence"/>
</dbReference>
<dbReference type="PANTHER" id="PTHR43364">
    <property type="entry name" value="NADH-SPECIFIC METHYLGLYOXAL REDUCTASE-RELATED"/>
    <property type="match status" value="1"/>
</dbReference>
<keyword evidence="4" id="KW-1185">Reference proteome</keyword>
<evidence type="ECO:0000313" key="3">
    <source>
        <dbReference type="EMBL" id="RDV05448.1"/>
    </source>
</evidence>
<evidence type="ECO:0000259" key="2">
    <source>
        <dbReference type="Pfam" id="PF00248"/>
    </source>
</evidence>
<dbReference type="Pfam" id="PF00248">
    <property type="entry name" value="Aldo_ket_red"/>
    <property type="match status" value="1"/>
</dbReference>
<name>A0A371BD07_9BRAD</name>
<evidence type="ECO:0000313" key="4">
    <source>
        <dbReference type="Proteomes" id="UP000263993"/>
    </source>
</evidence>
<dbReference type="FunFam" id="3.20.20.100:FF:000004">
    <property type="entry name" value="Oxidoreductase, aldo/keto reductase"/>
    <property type="match status" value="1"/>
</dbReference>
<keyword evidence="1" id="KW-0560">Oxidoreductase</keyword>
<dbReference type="PANTHER" id="PTHR43364:SF6">
    <property type="entry name" value="OXIDOREDUCTASE-RELATED"/>
    <property type="match status" value="1"/>
</dbReference>